<proteinExistence type="predicted"/>
<protein>
    <submittedName>
        <fullName evidence="1">Uncharacterized protein</fullName>
    </submittedName>
</protein>
<dbReference type="EMBL" id="GDIQ01027793">
    <property type="protein sequence ID" value="JAN66944.1"/>
    <property type="molecule type" value="Transcribed_RNA"/>
</dbReference>
<dbReference type="AlphaFoldDB" id="A0A0P6HZ41"/>
<reference evidence="1" key="1">
    <citation type="submission" date="2015-10" db="EMBL/GenBank/DDBJ databases">
        <title>EvidentialGene: Evidence-directed Construction of Complete mRNA Transcriptomes without Genomes.</title>
        <authorList>
            <person name="Gilbert D.G."/>
        </authorList>
    </citation>
    <scope>NUCLEOTIDE SEQUENCE</scope>
</reference>
<sequence>MVPFSLKQVTTNTTFSHTLQVILRIYLISCGVYRRGIFKRSNRLELYQREGHFSQEGRYWLKRFTLQ</sequence>
<evidence type="ECO:0000313" key="1">
    <source>
        <dbReference type="EMBL" id="JAN66944.1"/>
    </source>
</evidence>
<organism evidence="1">
    <name type="scientific">Daphnia magna</name>
    <dbReference type="NCBI Taxonomy" id="35525"/>
    <lineage>
        <taxon>Eukaryota</taxon>
        <taxon>Metazoa</taxon>
        <taxon>Ecdysozoa</taxon>
        <taxon>Arthropoda</taxon>
        <taxon>Crustacea</taxon>
        <taxon>Branchiopoda</taxon>
        <taxon>Diplostraca</taxon>
        <taxon>Cladocera</taxon>
        <taxon>Anomopoda</taxon>
        <taxon>Daphniidae</taxon>
        <taxon>Daphnia</taxon>
    </lineage>
</organism>
<accession>A0A0P6HZ41</accession>
<name>A0A0P6HZ41_9CRUS</name>